<dbReference type="CDD" id="cd02440">
    <property type="entry name" value="AdoMet_MTases"/>
    <property type="match status" value="1"/>
</dbReference>
<name>A0A919MHB8_9ACTN</name>
<proteinExistence type="predicted"/>
<dbReference type="RefSeq" id="WP_239118051.1">
    <property type="nucleotide sequence ID" value="NZ_BAAABP010000004.1"/>
</dbReference>
<dbReference type="Proteomes" id="UP000598174">
    <property type="component" value="Unassembled WGS sequence"/>
</dbReference>
<reference evidence="2" key="1">
    <citation type="submission" date="2021-01" db="EMBL/GenBank/DDBJ databases">
        <title>Whole genome shotgun sequence of Actinoplanes ferrugineus NBRC 15555.</title>
        <authorList>
            <person name="Komaki H."/>
            <person name="Tamura T."/>
        </authorList>
    </citation>
    <scope>NUCLEOTIDE SEQUENCE</scope>
    <source>
        <strain evidence="2">NBRC 15555</strain>
    </source>
</reference>
<evidence type="ECO:0000259" key="1">
    <source>
        <dbReference type="Pfam" id="PF08241"/>
    </source>
</evidence>
<evidence type="ECO:0000313" key="3">
    <source>
        <dbReference type="Proteomes" id="UP000598174"/>
    </source>
</evidence>
<dbReference type="InterPro" id="IPR050508">
    <property type="entry name" value="Methyltransf_Superfamily"/>
</dbReference>
<comment type="caution">
    <text evidence="2">The sequence shown here is derived from an EMBL/GenBank/DDBJ whole genome shotgun (WGS) entry which is preliminary data.</text>
</comment>
<dbReference type="Gene3D" id="3.40.50.150">
    <property type="entry name" value="Vaccinia Virus protein VP39"/>
    <property type="match status" value="1"/>
</dbReference>
<organism evidence="2 3">
    <name type="scientific">Paractinoplanes ferrugineus</name>
    <dbReference type="NCBI Taxonomy" id="113564"/>
    <lineage>
        <taxon>Bacteria</taxon>
        <taxon>Bacillati</taxon>
        <taxon>Actinomycetota</taxon>
        <taxon>Actinomycetes</taxon>
        <taxon>Micromonosporales</taxon>
        <taxon>Micromonosporaceae</taxon>
        <taxon>Paractinoplanes</taxon>
    </lineage>
</organism>
<feature type="domain" description="Methyltransferase type 11" evidence="1">
    <location>
        <begin position="50"/>
        <end position="139"/>
    </location>
</feature>
<dbReference type="InterPro" id="IPR013216">
    <property type="entry name" value="Methyltransf_11"/>
</dbReference>
<sequence>MTTPSARAEQQYADTTGNLTARMAVHEFGTNPQDWYSWLAERLPLSGRVLEVGAGTGRLWSTVPHEQVDLTLTDVSAVMCARLAGVAGAVVRRCEAGALPFADGGFDTVVANHMLYHVDDPAAVLREFARVLRPGGRLAVATNGRRHMAELKDLGTGMGTHSEVTEVTGPALVGAVFDDVRVQDYPDVLEIPSVEPVVAYLGSMCEVPLTEERVAVVRRVVGERIAAEGVFRVRKHVLLITATRRLP</sequence>
<gene>
    <name evidence="2" type="ORF">Afe05nite_43200</name>
</gene>
<dbReference type="PANTHER" id="PTHR42912">
    <property type="entry name" value="METHYLTRANSFERASE"/>
    <property type="match status" value="1"/>
</dbReference>
<dbReference type="InterPro" id="IPR029063">
    <property type="entry name" value="SAM-dependent_MTases_sf"/>
</dbReference>
<evidence type="ECO:0000313" key="2">
    <source>
        <dbReference type="EMBL" id="GIE12480.1"/>
    </source>
</evidence>
<dbReference type="Pfam" id="PF08241">
    <property type="entry name" value="Methyltransf_11"/>
    <property type="match status" value="1"/>
</dbReference>
<protein>
    <recommendedName>
        <fullName evidence="1">Methyltransferase type 11 domain-containing protein</fullName>
    </recommendedName>
</protein>
<dbReference type="AlphaFoldDB" id="A0A919MHB8"/>
<dbReference type="SUPFAM" id="SSF53335">
    <property type="entry name" value="S-adenosyl-L-methionine-dependent methyltransferases"/>
    <property type="match status" value="1"/>
</dbReference>
<dbReference type="GO" id="GO:0008757">
    <property type="term" value="F:S-adenosylmethionine-dependent methyltransferase activity"/>
    <property type="evidence" value="ECO:0007669"/>
    <property type="project" value="InterPro"/>
</dbReference>
<keyword evidence="3" id="KW-1185">Reference proteome</keyword>
<dbReference type="EMBL" id="BOMM01000039">
    <property type="protein sequence ID" value="GIE12480.1"/>
    <property type="molecule type" value="Genomic_DNA"/>
</dbReference>
<accession>A0A919MHB8</accession>